<organism evidence="1 2">
    <name type="scientific">Phyllosticta paracitricarpa</name>
    <dbReference type="NCBI Taxonomy" id="2016321"/>
    <lineage>
        <taxon>Eukaryota</taxon>
        <taxon>Fungi</taxon>
        <taxon>Dikarya</taxon>
        <taxon>Ascomycota</taxon>
        <taxon>Pezizomycotina</taxon>
        <taxon>Dothideomycetes</taxon>
        <taxon>Dothideomycetes incertae sedis</taxon>
        <taxon>Botryosphaeriales</taxon>
        <taxon>Phyllostictaceae</taxon>
        <taxon>Phyllosticta</taxon>
    </lineage>
</organism>
<accession>A0ABR1NEV8</accession>
<keyword evidence="2" id="KW-1185">Reference proteome</keyword>
<dbReference type="EMBL" id="JBBPBF010000009">
    <property type="protein sequence ID" value="KAK7612641.1"/>
    <property type="molecule type" value="Genomic_DNA"/>
</dbReference>
<reference evidence="1 2" key="1">
    <citation type="submission" date="2024-04" db="EMBL/GenBank/DDBJ databases">
        <title>Phyllosticta paracitricarpa is synonymous to the EU quarantine fungus P. citricarpa based on phylogenomic analyses.</title>
        <authorList>
            <consortium name="Lawrence Berkeley National Laboratory"/>
            <person name="Van ingen-buijs V.A."/>
            <person name="Van westerhoven A.C."/>
            <person name="Haridas S."/>
            <person name="Skiadas P."/>
            <person name="Martin F."/>
            <person name="Groenewald J.Z."/>
            <person name="Crous P.W."/>
            <person name="Seidl M.F."/>
        </authorList>
    </citation>
    <scope>NUCLEOTIDE SEQUENCE [LARGE SCALE GENOMIC DNA]</scope>
    <source>
        <strain evidence="1 2">CBS 141358</strain>
    </source>
</reference>
<name>A0ABR1NEV8_9PEZI</name>
<evidence type="ECO:0000313" key="1">
    <source>
        <dbReference type="EMBL" id="KAK7612641.1"/>
    </source>
</evidence>
<comment type="caution">
    <text evidence="1">The sequence shown here is derived from an EMBL/GenBank/DDBJ whole genome shotgun (WGS) entry which is preliminary data.</text>
</comment>
<proteinExistence type="predicted"/>
<gene>
    <name evidence="1" type="ORF">JOL62DRAFT_433266</name>
</gene>
<evidence type="ECO:0000313" key="2">
    <source>
        <dbReference type="Proteomes" id="UP001367316"/>
    </source>
</evidence>
<dbReference type="Proteomes" id="UP001367316">
    <property type="component" value="Unassembled WGS sequence"/>
</dbReference>
<protein>
    <submittedName>
        <fullName evidence="1">Uncharacterized protein</fullName>
    </submittedName>
</protein>
<sequence length="201" mass="22064">MVEGGLGAMRVGAGRRYPGLNWDVGLGRWHSDADVAQVFWCAAWQTHTVVSQGKGMSSVASSNDRKQASSTSVVAYLGLLSRSQVAKSPPYSCQESLEKVCWDGGCQVSAGRSKDVAPGRSKERASCDGFACRGPRSCVPGLLFFFFFFFFPFRFSRGARRIWLVDHGCAPGVRRWLRHGGGGRCSAYCRVSGLWDFSLRF</sequence>